<dbReference type="EMBL" id="VIEB01001627">
    <property type="protein sequence ID" value="TQD71053.1"/>
    <property type="molecule type" value="Genomic_DNA"/>
</dbReference>
<comment type="caution">
    <text evidence="2">The sequence shown here is derived from an EMBL/GenBank/DDBJ whole genome shotgun (WGS) entry which is preliminary data.</text>
</comment>
<name>A0A540KA16_MALBA</name>
<feature type="compositionally biased region" description="Basic and acidic residues" evidence="1">
    <location>
        <begin position="63"/>
        <end position="75"/>
    </location>
</feature>
<feature type="compositionally biased region" description="Low complexity" evidence="1">
    <location>
        <begin position="37"/>
        <end position="51"/>
    </location>
</feature>
<dbReference type="Proteomes" id="UP000315295">
    <property type="component" value="Unassembled WGS sequence"/>
</dbReference>
<reference evidence="2 4" key="1">
    <citation type="journal article" date="2019" name="G3 (Bethesda)">
        <title>Sequencing of a Wild Apple (Malus baccata) Genome Unravels the Differences Between Cultivated and Wild Apple Species Regarding Disease Resistance and Cold Tolerance.</title>
        <authorList>
            <person name="Chen X."/>
        </authorList>
    </citation>
    <scope>NUCLEOTIDE SEQUENCE [LARGE SCALE GENOMIC DNA]</scope>
    <source>
        <strain evidence="4">cv. Shandingzi</strain>
        <tissue evidence="2">Leaves</tissue>
    </source>
</reference>
<dbReference type="AlphaFoldDB" id="A0A540KA16"/>
<keyword evidence="4" id="KW-1185">Reference proteome</keyword>
<evidence type="ECO:0000313" key="3">
    <source>
        <dbReference type="EMBL" id="TQD76520.1"/>
    </source>
</evidence>
<proteinExistence type="predicted"/>
<evidence type="ECO:0000313" key="4">
    <source>
        <dbReference type="Proteomes" id="UP000315295"/>
    </source>
</evidence>
<evidence type="ECO:0000313" key="2">
    <source>
        <dbReference type="EMBL" id="TQD71053.1"/>
    </source>
</evidence>
<evidence type="ECO:0000256" key="1">
    <source>
        <dbReference type="SAM" id="MobiDB-lite"/>
    </source>
</evidence>
<accession>A0A540KA16</accession>
<feature type="region of interest" description="Disordered" evidence="1">
    <location>
        <begin position="27"/>
        <end position="75"/>
    </location>
</feature>
<protein>
    <submittedName>
        <fullName evidence="2">Uncharacterized protein</fullName>
    </submittedName>
</protein>
<organism evidence="2 4">
    <name type="scientific">Malus baccata</name>
    <name type="common">Siberian crab apple</name>
    <name type="synonym">Pyrus baccata</name>
    <dbReference type="NCBI Taxonomy" id="106549"/>
    <lineage>
        <taxon>Eukaryota</taxon>
        <taxon>Viridiplantae</taxon>
        <taxon>Streptophyta</taxon>
        <taxon>Embryophyta</taxon>
        <taxon>Tracheophyta</taxon>
        <taxon>Spermatophyta</taxon>
        <taxon>Magnoliopsida</taxon>
        <taxon>eudicotyledons</taxon>
        <taxon>Gunneridae</taxon>
        <taxon>Pentapetalae</taxon>
        <taxon>rosids</taxon>
        <taxon>fabids</taxon>
        <taxon>Rosales</taxon>
        <taxon>Rosaceae</taxon>
        <taxon>Amygdaloideae</taxon>
        <taxon>Maleae</taxon>
        <taxon>Malus</taxon>
    </lineage>
</organism>
<dbReference type="EMBL" id="VIEB01001026">
    <property type="protein sequence ID" value="TQD76520.1"/>
    <property type="molecule type" value="Genomic_DNA"/>
</dbReference>
<sequence>MGEIRRLTFDDGVLSLADDEFTTAARLSGSGTVTQRSDGTSSESSSNLEASVAWQQSAGGQGIERRESCDPRERG</sequence>
<gene>
    <name evidence="3" type="ORF">C1H46_037935</name>
    <name evidence="2" type="ORF">C1H46_043413</name>
</gene>